<name>A0A8T2PYZ9_CERRI</name>
<proteinExistence type="inferred from homology"/>
<keyword evidence="4" id="KW-1185">Reference proteome</keyword>
<dbReference type="EMBL" id="CM035444">
    <property type="protein sequence ID" value="KAH7276593.1"/>
    <property type="molecule type" value="Genomic_DNA"/>
</dbReference>
<dbReference type="Proteomes" id="UP000825935">
    <property type="component" value="Chromosome 39"/>
</dbReference>
<comment type="function">
    <text evidence="2">Involved in regulation of actin and microtubule organization. Part of a WAVE complex that activates the Arp2/3 complex.</text>
</comment>
<dbReference type="InterPro" id="IPR028457">
    <property type="entry name" value="ABI"/>
</dbReference>
<dbReference type="PANTHER" id="PTHR10460:SF0">
    <property type="entry name" value="ABELSON INTERACTING PROTEIN, ISOFORM D"/>
    <property type="match status" value="1"/>
</dbReference>
<gene>
    <name evidence="3" type="ORF">KP509_39G013300</name>
</gene>
<organism evidence="3 4">
    <name type="scientific">Ceratopteris richardii</name>
    <name type="common">Triangle waterfern</name>
    <dbReference type="NCBI Taxonomy" id="49495"/>
    <lineage>
        <taxon>Eukaryota</taxon>
        <taxon>Viridiplantae</taxon>
        <taxon>Streptophyta</taxon>
        <taxon>Embryophyta</taxon>
        <taxon>Tracheophyta</taxon>
        <taxon>Polypodiopsida</taxon>
        <taxon>Polypodiidae</taxon>
        <taxon>Polypodiales</taxon>
        <taxon>Pteridineae</taxon>
        <taxon>Pteridaceae</taxon>
        <taxon>Parkerioideae</taxon>
        <taxon>Ceratopteris</taxon>
    </lineage>
</organism>
<dbReference type="OrthoDB" id="1932965at2759"/>
<dbReference type="AlphaFoldDB" id="A0A8T2PYZ9"/>
<comment type="similarity">
    <text evidence="1">Belongs to the ABI family.</text>
</comment>
<evidence type="ECO:0000256" key="2">
    <source>
        <dbReference type="ARBA" id="ARBA00025223"/>
    </source>
</evidence>
<reference evidence="3" key="1">
    <citation type="submission" date="2021-08" db="EMBL/GenBank/DDBJ databases">
        <title>WGS assembly of Ceratopteris richardii.</title>
        <authorList>
            <person name="Marchant D.B."/>
            <person name="Chen G."/>
            <person name="Jenkins J."/>
            <person name="Shu S."/>
            <person name="Leebens-Mack J."/>
            <person name="Grimwood J."/>
            <person name="Schmutz J."/>
            <person name="Soltis P."/>
            <person name="Soltis D."/>
            <person name="Chen Z.-H."/>
        </authorList>
    </citation>
    <scope>NUCLEOTIDE SEQUENCE</scope>
    <source>
        <strain evidence="3">Whitten #5841</strain>
        <tissue evidence="3">Leaf</tissue>
    </source>
</reference>
<sequence length="293" mass="32719">MASIHQTEPLPLPWYCSQNQNQDLFNAALQDLRNVRPHLYAAADYYEMAYLHKNKKQTDAVVRSLQDYCVKALVTSVDHLGTVASHLDDSLSLISAEIRSMDVQIAGISRRINLFRDMAATEGVREYGKTRFRKPIFEARYDLTDVTSNVKTGKQIPYLPQLSPRTIEEIFQASSGTDSGTLKSLSWYLSFEASSSASAKCSQPKKRSSLDARDRSICNEAQLFRSLSSGQMPRMNQKKTSPFKDMVTASSSISLRSLMALDVVEQKKGINACGLPFATFFGKPRATLKSKPI</sequence>
<comment type="caution">
    <text evidence="3">The sequence shown here is derived from an EMBL/GenBank/DDBJ whole genome shotgun (WGS) entry which is preliminary data.</text>
</comment>
<dbReference type="Gene3D" id="6.10.140.1620">
    <property type="match status" value="1"/>
</dbReference>
<protein>
    <submittedName>
        <fullName evidence="3">Uncharacterized protein</fullName>
    </submittedName>
</protein>
<evidence type="ECO:0000313" key="3">
    <source>
        <dbReference type="EMBL" id="KAH7276593.1"/>
    </source>
</evidence>
<evidence type="ECO:0000313" key="4">
    <source>
        <dbReference type="Proteomes" id="UP000825935"/>
    </source>
</evidence>
<evidence type="ECO:0000256" key="1">
    <source>
        <dbReference type="ARBA" id="ARBA00010020"/>
    </source>
</evidence>
<accession>A0A8T2PYZ9</accession>
<dbReference type="PANTHER" id="PTHR10460">
    <property type="entry name" value="ABL INTERACTOR FAMILY MEMBER"/>
    <property type="match status" value="1"/>
</dbReference>